<evidence type="ECO:0000313" key="3">
    <source>
        <dbReference type="EMBL" id="ACD20766.1"/>
    </source>
</evidence>
<dbReference type="PANTHER" id="PTHR48080">
    <property type="entry name" value="D-GALACTONATE DEHYDRATASE-RELATED"/>
    <property type="match status" value="1"/>
</dbReference>
<sequence>MKIADIVAYPVTVPVPPQYQVSLGIGRMVKRDTVIVKVTTDEGIVGWGESHHGRAHLAIAMLVNTTLKQLVADLEATDVNGVWSQIYRYQLASHGMGAACAAAMSGIDMALWDIRGKATGWPLYRLLGGTSRSVPAYAGGICLGFQTPSALLEEVETMVRRGYKAIKLRLGDSPANDIARVAAVREAYPELDILTDANTAYSLRDFRMVAPHLDAAHVGWLEEPFPAHDYRSYREAKKMCRFALAGGENHFTRFEFAQLIDAESITILQPDLSKVGGISEAMKVATMASVQKLPVHCHSSMGINMAATLHVLSAIDNAGYFEADCSLYNPLRDDLIDFSFAINADGTLRPSEKPGIGIEINEDFIKHHAGSSGPGFV</sequence>
<name>B2T8V3_PARPJ</name>
<dbReference type="GO" id="GO:0016829">
    <property type="term" value="F:lyase activity"/>
    <property type="evidence" value="ECO:0007669"/>
    <property type="project" value="UniProtKB-KW"/>
</dbReference>
<dbReference type="SUPFAM" id="SSF54826">
    <property type="entry name" value="Enolase N-terminal domain-like"/>
    <property type="match status" value="1"/>
</dbReference>
<dbReference type="STRING" id="398527.Bphyt_6459"/>
<keyword evidence="1" id="KW-0456">Lyase</keyword>
<feature type="domain" description="Mandelate racemase/muconate lactonizing enzyme C-terminal" evidence="2">
    <location>
        <begin position="148"/>
        <end position="243"/>
    </location>
</feature>
<gene>
    <name evidence="3" type="ordered locus">Bphyt_6459</name>
</gene>
<reference evidence="3 4" key="1">
    <citation type="journal article" date="2011" name="J. Bacteriol.">
        <title>Complete genome sequence of the plant growth-promoting endophyte Burkholderia phytofirmans strain PsJN.</title>
        <authorList>
            <person name="Weilharter A."/>
            <person name="Mitter B."/>
            <person name="Shin M.V."/>
            <person name="Chain P.S."/>
            <person name="Nowak J."/>
            <person name="Sessitsch A."/>
        </authorList>
    </citation>
    <scope>NUCLEOTIDE SEQUENCE [LARGE SCALE GENOMIC DNA]</scope>
    <source>
        <strain evidence="4">DSM 17436 / LMG 22146 / PsJN</strain>
    </source>
</reference>
<dbReference type="Pfam" id="PF13378">
    <property type="entry name" value="MR_MLE_C"/>
    <property type="match status" value="1"/>
</dbReference>
<evidence type="ECO:0000259" key="2">
    <source>
        <dbReference type="SMART" id="SM00922"/>
    </source>
</evidence>
<dbReference type="CDD" id="cd03316">
    <property type="entry name" value="MR_like"/>
    <property type="match status" value="1"/>
</dbReference>
<dbReference type="Pfam" id="PF02746">
    <property type="entry name" value="MR_MLE_N"/>
    <property type="match status" value="1"/>
</dbReference>
<dbReference type="Gene3D" id="3.20.20.120">
    <property type="entry name" value="Enolase-like C-terminal domain"/>
    <property type="match status" value="1"/>
</dbReference>
<dbReference type="EMBL" id="CP001053">
    <property type="protein sequence ID" value="ACD20766.1"/>
    <property type="molecule type" value="Genomic_DNA"/>
</dbReference>
<dbReference type="Proteomes" id="UP000001739">
    <property type="component" value="Chromosome 2"/>
</dbReference>
<dbReference type="InterPro" id="IPR013341">
    <property type="entry name" value="Mandelate_racemase_N_dom"/>
</dbReference>
<proteinExistence type="predicted"/>
<dbReference type="PROSITE" id="PS00908">
    <property type="entry name" value="MR_MLE_1"/>
    <property type="match status" value="1"/>
</dbReference>
<dbReference type="SFLD" id="SFLDS00001">
    <property type="entry name" value="Enolase"/>
    <property type="match status" value="1"/>
</dbReference>
<evidence type="ECO:0000313" key="4">
    <source>
        <dbReference type="Proteomes" id="UP000001739"/>
    </source>
</evidence>
<evidence type="ECO:0000256" key="1">
    <source>
        <dbReference type="ARBA" id="ARBA00023239"/>
    </source>
</evidence>
<dbReference type="Gene3D" id="3.30.390.10">
    <property type="entry name" value="Enolase-like, N-terminal domain"/>
    <property type="match status" value="1"/>
</dbReference>
<dbReference type="InterPro" id="IPR029065">
    <property type="entry name" value="Enolase_C-like"/>
</dbReference>
<dbReference type="GO" id="GO:0009063">
    <property type="term" value="P:amino acid catabolic process"/>
    <property type="evidence" value="ECO:0007669"/>
    <property type="project" value="InterPro"/>
</dbReference>
<dbReference type="PANTHER" id="PTHR48080:SF2">
    <property type="entry name" value="D-GALACTONATE DEHYDRATASE"/>
    <property type="match status" value="1"/>
</dbReference>
<accession>B2T8V3</accession>
<dbReference type="HOGENOM" id="CLU_030273_3_0_4"/>
<dbReference type="SUPFAM" id="SSF51604">
    <property type="entry name" value="Enolase C-terminal domain-like"/>
    <property type="match status" value="1"/>
</dbReference>
<dbReference type="AlphaFoldDB" id="B2T8V3"/>
<dbReference type="KEGG" id="bpy:Bphyt_6459"/>
<protein>
    <submittedName>
        <fullName evidence="3">Mandelate racemase/muconate lactonizing protein</fullName>
    </submittedName>
</protein>
<dbReference type="InterPro" id="IPR018110">
    <property type="entry name" value="Mandel_Rmase/mucon_lact_enz_CS"/>
</dbReference>
<dbReference type="InterPro" id="IPR036849">
    <property type="entry name" value="Enolase-like_C_sf"/>
</dbReference>
<dbReference type="InterPro" id="IPR029017">
    <property type="entry name" value="Enolase-like_N"/>
</dbReference>
<dbReference type="InterPro" id="IPR013342">
    <property type="entry name" value="Mandelate_racemase_C"/>
</dbReference>
<dbReference type="SMART" id="SM00922">
    <property type="entry name" value="MR_MLE"/>
    <property type="match status" value="1"/>
</dbReference>
<dbReference type="SFLD" id="SFLDG00179">
    <property type="entry name" value="mandelate_racemase"/>
    <property type="match status" value="1"/>
</dbReference>
<dbReference type="eggNOG" id="COG4948">
    <property type="taxonomic scope" value="Bacteria"/>
</dbReference>
<dbReference type="InterPro" id="IPR034593">
    <property type="entry name" value="DgoD-like"/>
</dbReference>
<organism evidence="3 4">
    <name type="scientific">Paraburkholderia phytofirmans (strain DSM 17436 / LMG 22146 / PsJN)</name>
    <name type="common">Burkholderia phytofirmans</name>
    <dbReference type="NCBI Taxonomy" id="398527"/>
    <lineage>
        <taxon>Bacteria</taxon>
        <taxon>Pseudomonadati</taxon>
        <taxon>Pseudomonadota</taxon>
        <taxon>Betaproteobacteria</taxon>
        <taxon>Burkholderiales</taxon>
        <taxon>Burkholderiaceae</taxon>
        <taxon>Paraburkholderia</taxon>
    </lineage>
</organism>
<dbReference type="OrthoDB" id="8609034at2"/>